<accession>A0A4U5LUN9</accession>
<name>A0A4U5LUN9_STECR</name>
<dbReference type="SUPFAM" id="SSF57959">
    <property type="entry name" value="Leucine zipper domain"/>
    <property type="match status" value="1"/>
</dbReference>
<dbReference type="AlphaFoldDB" id="A0A4U5LUN9"/>
<feature type="region of interest" description="Disordered" evidence="1">
    <location>
        <begin position="85"/>
        <end position="115"/>
    </location>
</feature>
<dbReference type="EMBL" id="AZBU02000012">
    <property type="protein sequence ID" value="TKR59831.1"/>
    <property type="molecule type" value="Genomic_DNA"/>
</dbReference>
<dbReference type="PROSITE" id="PS50217">
    <property type="entry name" value="BZIP"/>
    <property type="match status" value="1"/>
</dbReference>
<dbReference type="InterPro" id="IPR046347">
    <property type="entry name" value="bZIP_sf"/>
</dbReference>
<comment type="caution">
    <text evidence="3">The sequence shown here is derived from an EMBL/GenBank/DDBJ whole genome shotgun (WGS) entry which is preliminary data.</text>
</comment>
<sequence>MLPTNPAGYYPTPQGHPNPYYYPPAGPAPGYFNPYQNLGLGAPQLPQIPPQTTANDSGIHSQPPSPDEEDKENVQVFKPLSKAKQASLNDDERKKYREKRDRNNQAAKLSRMHRKQREQKLSAELVQMHETNKQLNQELFAYKEHQRRFCQSIHENIEMLKASGVDVTNLLSLLQDNSSVPVMPNPAFMQQTQTPGFHPFF</sequence>
<dbReference type="PANTHER" id="PTHR23334:SF20">
    <property type="entry name" value="BASIC LEUCINE ZIPPER 24"/>
    <property type="match status" value="1"/>
</dbReference>
<organism evidence="3 4">
    <name type="scientific">Steinernema carpocapsae</name>
    <name type="common">Entomopathogenic nematode</name>
    <dbReference type="NCBI Taxonomy" id="34508"/>
    <lineage>
        <taxon>Eukaryota</taxon>
        <taxon>Metazoa</taxon>
        <taxon>Ecdysozoa</taxon>
        <taxon>Nematoda</taxon>
        <taxon>Chromadorea</taxon>
        <taxon>Rhabditida</taxon>
        <taxon>Tylenchina</taxon>
        <taxon>Panagrolaimomorpha</taxon>
        <taxon>Strongyloidoidea</taxon>
        <taxon>Steinernematidae</taxon>
        <taxon>Steinernema</taxon>
    </lineage>
</organism>
<feature type="domain" description="BZIP" evidence="2">
    <location>
        <begin position="93"/>
        <end position="139"/>
    </location>
</feature>
<dbReference type="Pfam" id="PF07716">
    <property type="entry name" value="bZIP_2"/>
    <property type="match status" value="1"/>
</dbReference>
<dbReference type="Proteomes" id="UP000298663">
    <property type="component" value="Unassembled WGS sequence"/>
</dbReference>
<dbReference type="Gene3D" id="1.20.5.170">
    <property type="match status" value="1"/>
</dbReference>
<evidence type="ECO:0000313" key="3">
    <source>
        <dbReference type="EMBL" id="TKR59831.1"/>
    </source>
</evidence>
<reference evidence="3 4" key="1">
    <citation type="journal article" date="2015" name="Genome Biol.">
        <title>Comparative genomics of Steinernema reveals deeply conserved gene regulatory networks.</title>
        <authorList>
            <person name="Dillman A.R."/>
            <person name="Macchietto M."/>
            <person name="Porter C.F."/>
            <person name="Rogers A."/>
            <person name="Williams B."/>
            <person name="Antoshechkin I."/>
            <person name="Lee M.M."/>
            <person name="Goodwin Z."/>
            <person name="Lu X."/>
            <person name="Lewis E.E."/>
            <person name="Goodrich-Blair H."/>
            <person name="Stock S.P."/>
            <person name="Adams B.J."/>
            <person name="Sternberg P.W."/>
            <person name="Mortazavi A."/>
        </authorList>
    </citation>
    <scope>NUCLEOTIDE SEQUENCE [LARGE SCALE GENOMIC DNA]</scope>
    <source>
        <strain evidence="3 4">ALL</strain>
    </source>
</reference>
<evidence type="ECO:0000313" key="4">
    <source>
        <dbReference type="Proteomes" id="UP000298663"/>
    </source>
</evidence>
<dbReference type="InterPro" id="IPR031106">
    <property type="entry name" value="C/EBP"/>
</dbReference>
<feature type="compositionally biased region" description="Polar residues" evidence="1">
    <location>
        <begin position="50"/>
        <end position="62"/>
    </location>
</feature>
<reference evidence="3 4" key="2">
    <citation type="journal article" date="2019" name="G3 (Bethesda)">
        <title>Hybrid Assembly of the Genome of the Entomopathogenic Nematode Steinernema carpocapsae Identifies the X-Chromosome.</title>
        <authorList>
            <person name="Serra L."/>
            <person name="Macchietto M."/>
            <person name="Macias-Munoz A."/>
            <person name="McGill C.J."/>
            <person name="Rodriguez I.M."/>
            <person name="Rodriguez B."/>
            <person name="Murad R."/>
            <person name="Mortazavi A."/>
        </authorList>
    </citation>
    <scope>NUCLEOTIDE SEQUENCE [LARGE SCALE GENOMIC DNA]</scope>
    <source>
        <strain evidence="3 4">ALL</strain>
    </source>
</reference>
<dbReference type="InterPro" id="IPR004827">
    <property type="entry name" value="bZIP"/>
</dbReference>
<dbReference type="CDD" id="cd14813">
    <property type="entry name" value="bZIP_BmCbz-like"/>
    <property type="match status" value="1"/>
</dbReference>
<dbReference type="PANTHER" id="PTHR23334">
    <property type="entry name" value="CCAAT/ENHANCER BINDING PROTEIN"/>
    <property type="match status" value="1"/>
</dbReference>
<feature type="compositionally biased region" description="Basic and acidic residues" evidence="1">
    <location>
        <begin position="90"/>
        <end position="103"/>
    </location>
</feature>
<dbReference type="SMART" id="SM00338">
    <property type="entry name" value="BRLZ"/>
    <property type="match status" value="1"/>
</dbReference>
<gene>
    <name evidence="3" type="ORF">L596_029447</name>
</gene>
<keyword evidence="4" id="KW-1185">Reference proteome</keyword>
<dbReference type="GO" id="GO:0000981">
    <property type="term" value="F:DNA-binding transcription factor activity, RNA polymerase II-specific"/>
    <property type="evidence" value="ECO:0007669"/>
    <property type="project" value="TreeGrafter"/>
</dbReference>
<dbReference type="OrthoDB" id="10540121at2759"/>
<proteinExistence type="predicted"/>
<feature type="compositionally biased region" description="Pro residues" evidence="1">
    <location>
        <begin position="14"/>
        <end position="27"/>
    </location>
</feature>
<evidence type="ECO:0000256" key="1">
    <source>
        <dbReference type="SAM" id="MobiDB-lite"/>
    </source>
</evidence>
<feature type="region of interest" description="Disordered" evidence="1">
    <location>
        <begin position="1"/>
        <end position="73"/>
    </location>
</feature>
<dbReference type="GO" id="GO:0000978">
    <property type="term" value="F:RNA polymerase II cis-regulatory region sequence-specific DNA binding"/>
    <property type="evidence" value="ECO:0007669"/>
    <property type="project" value="TreeGrafter"/>
</dbReference>
<dbReference type="GO" id="GO:0006351">
    <property type="term" value="P:DNA-templated transcription"/>
    <property type="evidence" value="ECO:0007669"/>
    <property type="project" value="InterPro"/>
</dbReference>
<evidence type="ECO:0000259" key="2">
    <source>
        <dbReference type="PROSITE" id="PS50217"/>
    </source>
</evidence>
<protein>
    <recommendedName>
        <fullName evidence="2">BZIP domain-containing protein</fullName>
    </recommendedName>
</protein>